<dbReference type="AlphaFoldDB" id="A0A4R6KKT1"/>
<dbReference type="EMBL" id="SNWQ01000004">
    <property type="protein sequence ID" value="TDO50761.1"/>
    <property type="molecule type" value="Genomic_DNA"/>
</dbReference>
<evidence type="ECO:0000259" key="4">
    <source>
        <dbReference type="PROSITE" id="PS51186"/>
    </source>
</evidence>
<protein>
    <submittedName>
        <fullName evidence="5">Ribosomal-protein-alanine N-acetyltransferase</fullName>
    </submittedName>
</protein>
<evidence type="ECO:0000313" key="5">
    <source>
        <dbReference type="EMBL" id="TDO50761.1"/>
    </source>
</evidence>
<keyword evidence="6" id="KW-1185">Reference proteome</keyword>
<evidence type="ECO:0000256" key="1">
    <source>
        <dbReference type="ARBA" id="ARBA00022679"/>
    </source>
</evidence>
<keyword evidence="1 5" id="KW-0808">Transferase</keyword>
<sequence length="161" mass="18143">MFRLERLRDDHAPELLRFETENRSYFARSIPDRGDDYFAEFGERHKWLLELQDAGTDHFHVILDGDRIVGRVNVVEAANGSAELGYRIAESATGKGLATWAVREACTLARTQYALTRLTARTTTDNHASQKVLHHTGFHQTGDTHLNGKPAFTYALDLGES</sequence>
<accession>A0A4R6KKT1</accession>
<dbReference type="GO" id="GO:0005737">
    <property type="term" value="C:cytoplasm"/>
    <property type="evidence" value="ECO:0007669"/>
    <property type="project" value="TreeGrafter"/>
</dbReference>
<dbReference type="GO" id="GO:0008999">
    <property type="term" value="F:protein-N-terminal-alanine acetyltransferase activity"/>
    <property type="evidence" value="ECO:0007669"/>
    <property type="project" value="TreeGrafter"/>
</dbReference>
<dbReference type="SUPFAM" id="SSF55729">
    <property type="entry name" value="Acyl-CoA N-acyltransferases (Nat)"/>
    <property type="match status" value="1"/>
</dbReference>
<evidence type="ECO:0000256" key="3">
    <source>
        <dbReference type="ARBA" id="ARBA00038502"/>
    </source>
</evidence>
<evidence type="ECO:0000313" key="6">
    <source>
        <dbReference type="Proteomes" id="UP000295388"/>
    </source>
</evidence>
<dbReference type="InterPro" id="IPR016181">
    <property type="entry name" value="Acyl_CoA_acyltransferase"/>
</dbReference>
<dbReference type="PROSITE" id="PS51186">
    <property type="entry name" value="GNAT"/>
    <property type="match status" value="1"/>
</dbReference>
<dbReference type="Proteomes" id="UP000295388">
    <property type="component" value="Unassembled WGS sequence"/>
</dbReference>
<name>A0A4R6KKT1_9ACTN</name>
<feature type="domain" description="N-acetyltransferase" evidence="4">
    <location>
        <begin position="2"/>
        <end position="159"/>
    </location>
</feature>
<keyword evidence="2" id="KW-0012">Acyltransferase</keyword>
<gene>
    <name evidence="5" type="ORF">EV643_104259</name>
</gene>
<reference evidence="5 6" key="1">
    <citation type="submission" date="2019-03" db="EMBL/GenBank/DDBJ databases">
        <title>Genomic Encyclopedia of Type Strains, Phase III (KMG-III): the genomes of soil and plant-associated and newly described type strains.</title>
        <authorList>
            <person name="Whitman W."/>
        </authorList>
    </citation>
    <scope>NUCLEOTIDE SEQUENCE [LARGE SCALE GENOMIC DNA]</scope>
    <source>
        <strain evidence="5 6">VKM Ac-2527</strain>
    </source>
</reference>
<proteinExistence type="inferred from homology"/>
<dbReference type="InterPro" id="IPR000182">
    <property type="entry name" value="GNAT_dom"/>
</dbReference>
<dbReference type="PANTHER" id="PTHR43792">
    <property type="entry name" value="GNAT FAMILY, PUTATIVE (AFU_ORTHOLOGUE AFUA_3G00765)-RELATED-RELATED"/>
    <property type="match status" value="1"/>
</dbReference>
<comment type="caution">
    <text evidence="5">The sequence shown here is derived from an EMBL/GenBank/DDBJ whole genome shotgun (WGS) entry which is preliminary data.</text>
</comment>
<dbReference type="OrthoDB" id="5125488at2"/>
<dbReference type="RefSeq" id="WP_133799940.1">
    <property type="nucleotide sequence ID" value="NZ_SNWQ01000004.1"/>
</dbReference>
<dbReference type="Pfam" id="PF13302">
    <property type="entry name" value="Acetyltransf_3"/>
    <property type="match status" value="1"/>
</dbReference>
<dbReference type="PANTHER" id="PTHR43792:SF8">
    <property type="entry name" value="[RIBOSOMAL PROTEIN US5]-ALANINE N-ACETYLTRANSFERASE"/>
    <property type="match status" value="1"/>
</dbReference>
<dbReference type="InterPro" id="IPR051531">
    <property type="entry name" value="N-acetyltransferase"/>
</dbReference>
<organism evidence="5 6">
    <name type="scientific">Kribbella caucasensis</name>
    <dbReference type="NCBI Taxonomy" id="2512215"/>
    <lineage>
        <taxon>Bacteria</taxon>
        <taxon>Bacillati</taxon>
        <taxon>Actinomycetota</taxon>
        <taxon>Actinomycetes</taxon>
        <taxon>Propionibacteriales</taxon>
        <taxon>Kribbellaceae</taxon>
        <taxon>Kribbella</taxon>
    </lineage>
</organism>
<evidence type="ECO:0000256" key="2">
    <source>
        <dbReference type="ARBA" id="ARBA00023315"/>
    </source>
</evidence>
<comment type="similarity">
    <text evidence="3">Belongs to the acetyltransferase family. RimJ subfamily.</text>
</comment>
<dbReference type="Gene3D" id="3.40.630.30">
    <property type="match status" value="1"/>
</dbReference>